<evidence type="ECO:0000313" key="1">
    <source>
        <dbReference type="EMBL" id="CAG8519793.1"/>
    </source>
</evidence>
<proteinExistence type="predicted"/>
<reference evidence="1" key="1">
    <citation type="submission" date="2021-06" db="EMBL/GenBank/DDBJ databases">
        <authorList>
            <person name="Kallberg Y."/>
            <person name="Tangrot J."/>
            <person name="Rosling A."/>
        </authorList>
    </citation>
    <scope>NUCLEOTIDE SEQUENCE</scope>
    <source>
        <strain evidence="1">FL966</strain>
    </source>
</reference>
<protein>
    <submittedName>
        <fullName evidence="1">10305_t:CDS:1</fullName>
    </submittedName>
</protein>
<dbReference type="EMBL" id="CAJVQA010001589">
    <property type="protein sequence ID" value="CAG8519793.1"/>
    <property type="molecule type" value="Genomic_DNA"/>
</dbReference>
<keyword evidence="2" id="KW-1185">Reference proteome</keyword>
<gene>
    <name evidence="1" type="ORF">CPELLU_LOCUS3329</name>
</gene>
<name>A0A9N9F9W7_9GLOM</name>
<accession>A0A9N9F9W7</accession>
<dbReference type="Proteomes" id="UP000789759">
    <property type="component" value="Unassembled WGS sequence"/>
</dbReference>
<organism evidence="1 2">
    <name type="scientific">Cetraspora pellucida</name>
    <dbReference type="NCBI Taxonomy" id="1433469"/>
    <lineage>
        <taxon>Eukaryota</taxon>
        <taxon>Fungi</taxon>
        <taxon>Fungi incertae sedis</taxon>
        <taxon>Mucoromycota</taxon>
        <taxon>Glomeromycotina</taxon>
        <taxon>Glomeromycetes</taxon>
        <taxon>Diversisporales</taxon>
        <taxon>Gigasporaceae</taxon>
        <taxon>Cetraspora</taxon>
    </lineage>
</organism>
<evidence type="ECO:0000313" key="2">
    <source>
        <dbReference type="Proteomes" id="UP000789759"/>
    </source>
</evidence>
<sequence length="96" mass="11673">MENIDEASKRDTNLKYLSKLLEEKKFEDNETTWCSMYKLLKIKFIIDNNVEESVETNKTYQDDESFWEDERLTSKNNEELLDLSYTHNFHLRHNEC</sequence>
<dbReference type="AlphaFoldDB" id="A0A9N9F9W7"/>
<comment type="caution">
    <text evidence="1">The sequence shown here is derived from an EMBL/GenBank/DDBJ whole genome shotgun (WGS) entry which is preliminary data.</text>
</comment>